<comment type="caution">
    <text evidence="2">The sequence shown here is derived from an EMBL/GenBank/DDBJ whole genome shotgun (WGS) entry which is preliminary data.</text>
</comment>
<name>A0ABV7XLU4_9GAMM</name>
<proteinExistence type="predicted"/>
<reference evidence="3" key="1">
    <citation type="journal article" date="2019" name="Int. J. Syst. Evol. Microbiol.">
        <title>The Global Catalogue of Microorganisms (GCM) 10K type strain sequencing project: providing services to taxonomists for standard genome sequencing and annotation.</title>
        <authorList>
            <consortium name="The Broad Institute Genomics Platform"/>
            <consortium name="The Broad Institute Genome Sequencing Center for Infectious Disease"/>
            <person name="Wu L."/>
            <person name="Ma J."/>
        </authorList>
    </citation>
    <scope>NUCLEOTIDE SEQUENCE [LARGE SCALE GENOMIC DNA]</scope>
    <source>
        <strain evidence="3">KCTC 42441</strain>
    </source>
</reference>
<evidence type="ECO:0000256" key="1">
    <source>
        <dbReference type="SAM" id="MobiDB-lite"/>
    </source>
</evidence>
<dbReference type="Proteomes" id="UP001595705">
    <property type="component" value="Unassembled WGS sequence"/>
</dbReference>
<feature type="region of interest" description="Disordered" evidence="1">
    <location>
        <begin position="134"/>
        <end position="159"/>
    </location>
</feature>
<protein>
    <submittedName>
        <fullName evidence="2">Uncharacterized protein</fullName>
    </submittedName>
</protein>
<evidence type="ECO:0000313" key="3">
    <source>
        <dbReference type="Proteomes" id="UP001595705"/>
    </source>
</evidence>
<evidence type="ECO:0000313" key="2">
    <source>
        <dbReference type="EMBL" id="MFC3716826.1"/>
    </source>
</evidence>
<dbReference type="RefSeq" id="WP_386744263.1">
    <property type="nucleotide sequence ID" value="NZ_JBHRYA010000007.1"/>
</dbReference>
<sequence>MRATCPDCGADGHVSAFFAEADGKRLAAVLAGMAPELGRATIGYLGLFKPGKTALRLPRAVKLAEELRALAEAGSVTNDERTGVRRPCSPATWATGIEQMLAQRAALTLPLKNHNYLRAIVFGLADQADAAAERQRETNARAGKHLAAGSEKSDHESPLVAELKFIERQHELGQLTGEEREAKRAQARAKYGASNG</sequence>
<organism evidence="2 3">
    <name type="scientific">Luteimonas soli</name>
    <dbReference type="NCBI Taxonomy" id="1648966"/>
    <lineage>
        <taxon>Bacteria</taxon>
        <taxon>Pseudomonadati</taxon>
        <taxon>Pseudomonadota</taxon>
        <taxon>Gammaproteobacteria</taxon>
        <taxon>Lysobacterales</taxon>
        <taxon>Lysobacteraceae</taxon>
        <taxon>Luteimonas</taxon>
    </lineage>
</organism>
<dbReference type="EMBL" id="JBHRYA010000007">
    <property type="protein sequence ID" value="MFC3716826.1"/>
    <property type="molecule type" value="Genomic_DNA"/>
</dbReference>
<accession>A0ABV7XLU4</accession>
<feature type="compositionally biased region" description="Basic and acidic residues" evidence="1">
    <location>
        <begin position="171"/>
        <end position="184"/>
    </location>
</feature>
<gene>
    <name evidence="2" type="ORF">ACFONC_11755</name>
</gene>
<feature type="region of interest" description="Disordered" evidence="1">
    <location>
        <begin position="171"/>
        <end position="196"/>
    </location>
</feature>
<keyword evidence="3" id="KW-1185">Reference proteome</keyword>